<evidence type="ECO:0000256" key="3">
    <source>
        <dbReference type="ARBA" id="ARBA00023163"/>
    </source>
</evidence>
<evidence type="ECO:0000256" key="2">
    <source>
        <dbReference type="ARBA" id="ARBA00023125"/>
    </source>
</evidence>
<dbReference type="InterPro" id="IPR018060">
    <property type="entry name" value="HTH_AraC"/>
</dbReference>
<dbReference type="InterPro" id="IPR003313">
    <property type="entry name" value="AraC-bd"/>
</dbReference>
<evidence type="ECO:0000259" key="4">
    <source>
        <dbReference type="PROSITE" id="PS01124"/>
    </source>
</evidence>
<dbReference type="Pfam" id="PF12833">
    <property type="entry name" value="HTH_18"/>
    <property type="match status" value="1"/>
</dbReference>
<name>A0ABT3DIU3_9BACI</name>
<dbReference type="InterPro" id="IPR018062">
    <property type="entry name" value="HTH_AraC-typ_CS"/>
</dbReference>
<accession>A0ABT3DIU3</accession>
<proteinExistence type="predicted"/>
<organism evidence="5 6">
    <name type="scientific">Metabacillus halosaccharovorans</name>
    <dbReference type="NCBI Taxonomy" id="930124"/>
    <lineage>
        <taxon>Bacteria</taxon>
        <taxon>Bacillati</taxon>
        <taxon>Bacillota</taxon>
        <taxon>Bacilli</taxon>
        <taxon>Bacillales</taxon>
        <taxon>Bacillaceae</taxon>
        <taxon>Metabacillus</taxon>
    </lineage>
</organism>
<comment type="caution">
    <text evidence="5">The sequence shown here is derived from an EMBL/GenBank/DDBJ whole genome shotgun (WGS) entry which is preliminary data.</text>
</comment>
<evidence type="ECO:0000313" key="6">
    <source>
        <dbReference type="Proteomes" id="UP001526147"/>
    </source>
</evidence>
<dbReference type="InterPro" id="IPR009057">
    <property type="entry name" value="Homeodomain-like_sf"/>
</dbReference>
<reference evidence="5 6" key="1">
    <citation type="submission" date="2022-10" db="EMBL/GenBank/DDBJ databases">
        <title>Draft genome assembly of moderately radiation resistant bacterium Metabacillus halosaccharovorans.</title>
        <authorList>
            <person name="Pal S."/>
            <person name="Gopinathan A."/>
        </authorList>
    </citation>
    <scope>NUCLEOTIDE SEQUENCE [LARGE SCALE GENOMIC DNA]</scope>
    <source>
        <strain evidence="5 6">VITHBRA001</strain>
    </source>
</reference>
<keyword evidence="1" id="KW-0805">Transcription regulation</keyword>
<dbReference type="Gene3D" id="2.60.120.10">
    <property type="entry name" value="Jelly Rolls"/>
    <property type="match status" value="1"/>
</dbReference>
<gene>
    <name evidence="5" type="ORF">OIH86_15115</name>
</gene>
<dbReference type="Pfam" id="PF02311">
    <property type="entry name" value="AraC_binding"/>
    <property type="match status" value="1"/>
</dbReference>
<feature type="domain" description="HTH araC/xylS-type" evidence="4">
    <location>
        <begin position="195"/>
        <end position="293"/>
    </location>
</feature>
<dbReference type="SUPFAM" id="SSF46689">
    <property type="entry name" value="Homeodomain-like"/>
    <property type="match status" value="2"/>
</dbReference>
<dbReference type="InterPro" id="IPR014710">
    <property type="entry name" value="RmlC-like_jellyroll"/>
</dbReference>
<keyword evidence="3" id="KW-0804">Transcription</keyword>
<dbReference type="Gene3D" id="1.10.10.60">
    <property type="entry name" value="Homeodomain-like"/>
    <property type="match status" value="2"/>
</dbReference>
<evidence type="ECO:0000256" key="1">
    <source>
        <dbReference type="ARBA" id="ARBA00023015"/>
    </source>
</evidence>
<dbReference type="InterPro" id="IPR037923">
    <property type="entry name" value="HTH-like"/>
</dbReference>
<evidence type="ECO:0000313" key="5">
    <source>
        <dbReference type="EMBL" id="MCV9886968.1"/>
    </source>
</evidence>
<dbReference type="EMBL" id="JAOYEY010000043">
    <property type="protein sequence ID" value="MCV9886968.1"/>
    <property type="molecule type" value="Genomic_DNA"/>
</dbReference>
<dbReference type="PANTHER" id="PTHR43280">
    <property type="entry name" value="ARAC-FAMILY TRANSCRIPTIONAL REGULATOR"/>
    <property type="match status" value="1"/>
</dbReference>
<dbReference type="InterPro" id="IPR020449">
    <property type="entry name" value="Tscrpt_reg_AraC-type_HTH"/>
</dbReference>
<dbReference type="PRINTS" id="PR00032">
    <property type="entry name" value="HTHARAC"/>
</dbReference>
<dbReference type="SUPFAM" id="SSF51215">
    <property type="entry name" value="Regulatory protein AraC"/>
    <property type="match status" value="1"/>
</dbReference>
<dbReference type="PANTHER" id="PTHR43280:SF30">
    <property type="entry name" value="MMSAB OPERON REGULATORY PROTEIN"/>
    <property type="match status" value="1"/>
</dbReference>
<dbReference type="Proteomes" id="UP001526147">
    <property type="component" value="Unassembled WGS sequence"/>
</dbReference>
<protein>
    <submittedName>
        <fullName evidence="5">AraC family transcriptional regulator</fullName>
    </submittedName>
</protein>
<dbReference type="PROSITE" id="PS01124">
    <property type="entry name" value="HTH_ARAC_FAMILY_2"/>
    <property type="match status" value="1"/>
</dbReference>
<keyword evidence="2" id="KW-0238">DNA-binding</keyword>
<dbReference type="PROSITE" id="PS00041">
    <property type="entry name" value="HTH_ARAC_FAMILY_1"/>
    <property type="match status" value="1"/>
</dbReference>
<sequence>MDSMINAVIRKGDCHLCHSMRNLSSSLNKLIFSILLAGHKTCPPDWVRKNKRPRYYSLWYVTKGRGEVVINGKKHKLQPGRLVIFTPQMVCDKKSYRTNPLEFYYVRFSYAMAFEDKDVWQFKHSQDVPFPLKGVYTISNHSAVTVLLEQLSSLAKRQGSTINMQKRIVFGELLLTFVEDFNSQMISGDSKKAIEGTIEYMINHYKNTITLSELSQIAGLSTSHYSRLFKKYIGLSPIDYLTHLRIDRAKELLVLSDVKIKEVSQTVGYGDELYFSRTFKRIIGVSPSQYCEDHKQISGELSNHPNKR</sequence>
<dbReference type="RefSeq" id="WP_264143445.1">
    <property type="nucleotide sequence ID" value="NZ_JAOYEY010000043.1"/>
</dbReference>
<keyword evidence="6" id="KW-1185">Reference proteome</keyword>
<dbReference type="SMART" id="SM00342">
    <property type="entry name" value="HTH_ARAC"/>
    <property type="match status" value="1"/>
</dbReference>